<accession>A0A5J4WFB4</accession>
<organism evidence="1 2">
    <name type="scientific">Streblomastix strix</name>
    <dbReference type="NCBI Taxonomy" id="222440"/>
    <lineage>
        <taxon>Eukaryota</taxon>
        <taxon>Metamonada</taxon>
        <taxon>Preaxostyla</taxon>
        <taxon>Oxymonadida</taxon>
        <taxon>Streblomastigidae</taxon>
        <taxon>Streblomastix</taxon>
    </lineage>
</organism>
<evidence type="ECO:0000313" key="2">
    <source>
        <dbReference type="Proteomes" id="UP000324800"/>
    </source>
</evidence>
<reference evidence="1 2" key="1">
    <citation type="submission" date="2019-03" db="EMBL/GenBank/DDBJ databases">
        <title>Single cell metagenomics reveals metabolic interactions within the superorganism composed of flagellate Streblomastix strix and complex community of Bacteroidetes bacteria on its surface.</title>
        <authorList>
            <person name="Treitli S.C."/>
            <person name="Kolisko M."/>
            <person name="Husnik F."/>
            <person name="Keeling P."/>
            <person name="Hampl V."/>
        </authorList>
    </citation>
    <scope>NUCLEOTIDE SEQUENCE [LARGE SCALE GENOMIC DNA]</scope>
    <source>
        <strain evidence="1">ST1C</strain>
    </source>
</reference>
<dbReference type="EMBL" id="SNRW01002172">
    <property type="protein sequence ID" value="KAA6393660.1"/>
    <property type="molecule type" value="Genomic_DNA"/>
</dbReference>
<comment type="caution">
    <text evidence="1">The sequence shown here is derived from an EMBL/GenBank/DDBJ whole genome shotgun (WGS) entry which is preliminary data.</text>
</comment>
<sequence length="95" mass="10505">MANYQNGPQAVEYRSQNLICSVSVYGYYEAVVISGAIILAAPATAVQSARLICNANLRAGIVIYQLTQQIYTIEHIRPLLALNKAREYLYPSLVN</sequence>
<evidence type="ECO:0000313" key="1">
    <source>
        <dbReference type="EMBL" id="KAA6393660.1"/>
    </source>
</evidence>
<gene>
    <name evidence="1" type="ORF">EZS28_010814</name>
</gene>
<proteinExistence type="predicted"/>
<dbReference type="Proteomes" id="UP000324800">
    <property type="component" value="Unassembled WGS sequence"/>
</dbReference>
<name>A0A5J4WFB4_9EUKA</name>
<protein>
    <submittedName>
        <fullName evidence="1">Uncharacterized protein</fullName>
    </submittedName>
</protein>
<dbReference type="AlphaFoldDB" id="A0A5J4WFB4"/>